<dbReference type="Pfam" id="PF00201">
    <property type="entry name" value="UDPGT"/>
    <property type="match status" value="1"/>
</dbReference>
<feature type="transmembrane region" description="Helical" evidence="5">
    <location>
        <begin position="503"/>
        <end position="523"/>
    </location>
</feature>
<dbReference type="PANTHER" id="PTHR48043">
    <property type="entry name" value="EG:EG0003.4 PROTEIN-RELATED"/>
    <property type="match status" value="1"/>
</dbReference>
<evidence type="ECO:0000313" key="6">
    <source>
        <dbReference type="Proteomes" id="UP000085678"/>
    </source>
</evidence>
<dbReference type="CDD" id="cd03784">
    <property type="entry name" value="GT1_Gtf-like"/>
    <property type="match status" value="1"/>
</dbReference>
<accession>A0A1S3J459</accession>
<keyword evidence="5" id="KW-1133">Transmembrane helix</keyword>
<dbReference type="RefSeq" id="XP_013405056.2">
    <property type="nucleotide sequence ID" value="XM_013549602.2"/>
</dbReference>
<dbReference type="GeneID" id="106169932"/>
<keyword evidence="5" id="KW-0732">Signal</keyword>
<evidence type="ECO:0000313" key="7">
    <source>
        <dbReference type="RefSeq" id="XP_013405056.2"/>
    </source>
</evidence>
<proteinExistence type="inferred from homology"/>
<dbReference type="GO" id="GO:0015020">
    <property type="term" value="F:glucuronosyltransferase activity"/>
    <property type="evidence" value="ECO:0007669"/>
    <property type="project" value="UniProtKB-EC"/>
</dbReference>
<dbReference type="InterPro" id="IPR050271">
    <property type="entry name" value="UDP-glycosyltransferase"/>
</dbReference>
<evidence type="ECO:0000256" key="3">
    <source>
        <dbReference type="ARBA" id="ARBA00022679"/>
    </source>
</evidence>
<dbReference type="EC" id="2.4.1.17" evidence="5"/>
<keyword evidence="5" id="KW-0472">Membrane</keyword>
<keyword evidence="5" id="KW-0812">Transmembrane</keyword>
<keyword evidence="2 4" id="KW-0328">Glycosyltransferase</keyword>
<dbReference type="Proteomes" id="UP000085678">
    <property type="component" value="Unplaced"/>
</dbReference>
<dbReference type="PROSITE" id="PS00375">
    <property type="entry name" value="UDPGT"/>
    <property type="match status" value="1"/>
</dbReference>
<dbReference type="FunCoup" id="A0A1S3J459">
    <property type="interactions" value="678"/>
</dbReference>
<comment type="catalytic activity">
    <reaction evidence="5">
        <text>glucuronate acceptor + UDP-alpha-D-glucuronate = acceptor beta-D-glucuronoside + UDP + H(+)</text>
        <dbReference type="Rhea" id="RHEA:21032"/>
        <dbReference type="ChEBI" id="CHEBI:15378"/>
        <dbReference type="ChEBI" id="CHEBI:58052"/>
        <dbReference type="ChEBI" id="CHEBI:58223"/>
        <dbReference type="ChEBI" id="CHEBI:132367"/>
        <dbReference type="ChEBI" id="CHEBI:132368"/>
        <dbReference type="EC" id="2.4.1.17"/>
    </reaction>
</comment>
<comment type="subcellular location">
    <subcellularLocation>
        <location evidence="5">Membrane</location>
        <topology evidence="5">Single-pass membrane protein</topology>
    </subcellularLocation>
</comment>
<organism evidence="6 7">
    <name type="scientific">Lingula anatina</name>
    <name type="common">Brachiopod</name>
    <name type="synonym">Lingula unguis</name>
    <dbReference type="NCBI Taxonomy" id="7574"/>
    <lineage>
        <taxon>Eukaryota</taxon>
        <taxon>Metazoa</taxon>
        <taxon>Spiralia</taxon>
        <taxon>Lophotrochozoa</taxon>
        <taxon>Brachiopoda</taxon>
        <taxon>Linguliformea</taxon>
        <taxon>Lingulata</taxon>
        <taxon>Lingulida</taxon>
        <taxon>Linguloidea</taxon>
        <taxon>Lingulidae</taxon>
        <taxon>Lingula</taxon>
    </lineage>
</organism>
<dbReference type="PANTHER" id="PTHR48043:SF145">
    <property type="entry name" value="FI06409P-RELATED"/>
    <property type="match status" value="1"/>
</dbReference>
<sequence length="535" mass="62037">MFFSRAGLTVLCLVFLLVFVPHTCRIAGKKKILIFPYTNVYNSRTMNLEKIAVMLKDHDFHVTMLVSHHYAPKRNIDGVNLIRYKIPELQMNKGGEFDLDRSLRYIEKDVIPLLRQVDEMDFAVCEHLLSSNGILDKLRDEKFDLLFFDFVNVCSGPIIYESFGIPSIMYSNFGFMETWTLFKQPTFYSYTPGIYSSFSDNMTFWDRVQNTDMLLDLEKWASDRIDHIERMKAKYLPNNNWPHAKHSFERVSLIIAANVNFALDYPRPVMPHVIPISGLLWTPAKPLPKEYENIVSAAPNGVILVSFGTLVPTFSIEKAEILARVFSKLSQTVIWRYQGVPPKSVGNNTHLVEWLPQNDLLAHPNTKLFITHCGVSSTWETLYHAVPVVAIPLLWDQHHHARKLKERAKISETVNFGTLNEEELESTILKVVSDKSYKENAIKMSKLLQDTPMSGQEELLYWIKYVIRHNGTLHFHSHAAYGLNWYQYYLLDVISYKAAASCLYYLTWLLPLVIVWKVFRFVFIRLKCLIAFLHP</sequence>
<protein>
    <recommendedName>
        <fullName evidence="5">UDP-glucuronosyltransferase</fullName>
        <ecNumber evidence="5">2.4.1.17</ecNumber>
    </recommendedName>
</protein>
<dbReference type="AlphaFoldDB" id="A0A1S3J459"/>
<feature type="chain" id="PRO_5015023111" description="UDP-glucuronosyltransferase" evidence="5">
    <location>
        <begin position="27"/>
        <end position="535"/>
    </location>
</feature>
<evidence type="ECO:0000256" key="2">
    <source>
        <dbReference type="ARBA" id="ARBA00022676"/>
    </source>
</evidence>
<feature type="signal peptide" evidence="5">
    <location>
        <begin position="1"/>
        <end position="26"/>
    </location>
</feature>
<dbReference type="FunFam" id="3.40.50.2000:FF:000021">
    <property type="entry name" value="UDP-glucuronosyltransferase"/>
    <property type="match status" value="1"/>
</dbReference>
<dbReference type="KEGG" id="lak:106169932"/>
<evidence type="ECO:0000256" key="5">
    <source>
        <dbReference type="RuleBase" id="RU362059"/>
    </source>
</evidence>
<name>A0A1S3J459_LINAN</name>
<dbReference type="Gene3D" id="3.40.50.2000">
    <property type="entry name" value="Glycogen Phosphorylase B"/>
    <property type="match status" value="2"/>
</dbReference>
<dbReference type="InterPro" id="IPR002213">
    <property type="entry name" value="UDP_glucos_trans"/>
</dbReference>
<dbReference type="OrthoDB" id="5835829at2759"/>
<dbReference type="GO" id="GO:0016020">
    <property type="term" value="C:membrane"/>
    <property type="evidence" value="ECO:0007669"/>
    <property type="project" value="UniProtKB-SubCell"/>
</dbReference>
<comment type="similarity">
    <text evidence="1 4">Belongs to the UDP-glycosyltransferase family.</text>
</comment>
<dbReference type="InterPro" id="IPR035595">
    <property type="entry name" value="UDP_glycos_trans_CS"/>
</dbReference>
<reference evidence="7" key="1">
    <citation type="submission" date="2025-08" db="UniProtKB">
        <authorList>
            <consortium name="RefSeq"/>
        </authorList>
    </citation>
    <scope>IDENTIFICATION</scope>
    <source>
        <tissue evidence="7">Gonads</tissue>
    </source>
</reference>
<evidence type="ECO:0000256" key="1">
    <source>
        <dbReference type="ARBA" id="ARBA00009995"/>
    </source>
</evidence>
<keyword evidence="3 4" id="KW-0808">Transferase</keyword>
<dbReference type="InParanoid" id="A0A1S3J459"/>
<evidence type="ECO:0000256" key="4">
    <source>
        <dbReference type="RuleBase" id="RU003718"/>
    </source>
</evidence>
<gene>
    <name evidence="7" type="primary">LOC106169932</name>
</gene>
<keyword evidence="6" id="KW-1185">Reference proteome</keyword>
<dbReference type="SUPFAM" id="SSF53756">
    <property type="entry name" value="UDP-Glycosyltransferase/glycogen phosphorylase"/>
    <property type="match status" value="1"/>
</dbReference>